<reference evidence="3" key="1">
    <citation type="journal article" date="2019" name="Int. J. Syst. Evol. Microbiol.">
        <title>The Global Catalogue of Microorganisms (GCM) 10K type strain sequencing project: providing services to taxonomists for standard genome sequencing and annotation.</title>
        <authorList>
            <consortium name="The Broad Institute Genomics Platform"/>
            <consortium name="The Broad Institute Genome Sequencing Center for Infectious Disease"/>
            <person name="Wu L."/>
            <person name="Ma J."/>
        </authorList>
    </citation>
    <scope>NUCLEOTIDE SEQUENCE [LARGE SCALE GENOMIC DNA]</scope>
    <source>
        <strain evidence="3">JCM 18409</strain>
    </source>
</reference>
<comment type="caution">
    <text evidence="2">The sequence shown here is derived from an EMBL/GenBank/DDBJ whole genome shotgun (WGS) entry which is preliminary data.</text>
</comment>
<proteinExistence type="predicted"/>
<gene>
    <name evidence="2" type="ORF">GCM10023335_53920</name>
</gene>
<dbReference type="Proteomes" id="UP001501759">
    <property type="component" value="Unassembled WGS sequence"/>
</dbReference>
<evidence type="ECO:0008006" key="4">
    <source>
        <dbReference type="Google" id="ProtNLM"/>
    </source>
</evidence>
<organism evidence="2 3">
    <name type="scientific">Streptomyces siamensis</name>
    <dbReference type="NCBI Taxonomy" id="1274986"/>
    <lineage>
        <taxon>Bacteria</taxon>
        <taxon>Bacillati</taxon>
        <taxon>Actinomycetota</taxon>
        <taxon>Actinomycetes</taxon>
        <taxon>Kitasatosporales</taxon>
        <taxon>Streptomycetaceae</taxon>
        <taxon>Streptomyces</taxon>
    </lineage>
</organism>
<protein>
    <recommendedName>
        <fullName evidence="4">Lipocalin-like domain-containing protein</fullName>
    </recommendedName>
</protein>
<name>A0ABP9J860_9ACTN</name>
<keyword evidence="3" id="KW-1185">Reference proteome</keyword>
<accession>A0ABP9J860</accession>
<evidence type="ECO:0000256" key="1">
    <source>
        <dbReference type="SAM" id="MobiDB-lite"/>
    </source>
</evidence>
<feature type="region of interest" description="Disordered" evidence="1">
    <location>
        <begin position="79"/>
        <end position="98"/>
    </location>
</feature>
<evidence type="ECO:0000313" key="3">
    <source>
        <dbReference type="Proteomes" id="UP001501759"/>
    </source>
</evidence>
<dbReference type="EMBL" id="BAABKB010000021">
    <property type="protein sequence ID" value="GAA5022196.1"/>
    <property type="molecule type" value="Genomic_DNA"/>
</dbReference>
<sequence>MVAVLVAGVAWRLIDRYEAQPRFAVLSSRSSLLGTWDVEDGFTGHVEFAADGRFSAVGLPVEGSPDKGFSGAGRWSLDDRGGSVSLTPEHPPSGMSPDASLAVVRADGRVQLCVTSGSPGVLCDFLLRHRAAP</sequence>
<evidence type="ECO:0000313" key="2">
    <source>
        <dbReference type="EMBL" id="GAA5022196.1"/>
    </source>
</evidence>